<gene>
    <name evidence="4" type="ORF">P5G59_08265</name>
</gene>
<proteinExistence type="predicted"/>
<comment type="caution">
    <text evidence="4">The sequence shown here is derived from an EMBL/GenBank/DDBJ whole genome shotgun (WGS) entry which is preliminary data.</text>
</comment>
<name>A0ABT8IWT1_9MICO</name>
<accession>A0ABT8IWT1</accession>
<keyword evidence="1" id="KW-1133">Transmembrane helix</keyword>
<feature type="domain" description="DUF8173" evidence="3">
    <location>
        <begin position="203"/>
        <end position="341"/>
    </location>
</feature>
<feature type="chain" id="PRO_5045919068" description="DUF8173 domain-containing protein" evidence="2">
    <location>
        <begin position="30"/>
        <end position="384"/>
    </location>
</feature>
<evidence type="ECO:0000256" key="1">
    <source>
        <dbReference type="SAM" id="Phobius"/>
    </source>
</evidence>
<dbReference type="RefSeq" id="WP_301217825.1">
    <property type="nucleotide sequence ID" value="NZ_JAROCB010000002.1"/>
</dbReference>
<keyword evidence="5" id="KW-1185">Reference proteome</keyword>
<feature type="transmembrane region" description="Helical" evidence="1">
    <location>
        <begin position="199"/>
        <end position="226"/>
    </location>
</feature>
<feature type="transmembrane region" description="Helical" evidence="1">
    <location>
        <begin position="246"/>
        <end position="268"/>
    </location>
</feature>
<feature type="transmembrane region" description="Helical" evidence="1">
    <location>
        <begin position="307"/>
        <end position="323"/>
    </location>
</feature>
<reference evidence="4" key="1">
    <citation type="submission" date="2023-03" db="EMBL/GenBank/DDBJ databases">
        <title>MT1 and MT2 Draft Genomes of Novel Species.</title>
        <authorList>
            <person name="Venkateswaran K."/>
        </authorList>
    </citation>
    <scope>NUCLEOTIDE SEQUENCE</scope>
    <source>
        <strain evidence="4">F6_8S_P_1A</strain>
    </source>
</reference>
<feature type="signal peptide" evidence="2">
    <location>
        <begin position="1"/>
        <end position="29"/>
    </location>
</feature>
<protein>
    <recommendedName>
        <fullName evidence="3">DUF8173 domain-containing protein</fullName>
    </recommendedName>
</protein>
<evidence type="ECO:0000313" key="5">
    <source>
        <dbReference type="Proteomes" id="UP001174210"/>
    </source>
</evidence>
<keyword evidence="1" id="KW-0472">Membrane</keyword>
<keyword evidence="2" id="KW-0732">Signal</keyword>
<sequence>MSVRARVVRLVALTAVAAAVAVGIGGATAATARLAVNDGPGPHLYSGTSVDVSDTVDGDVYAAAQSVTISGDVTGDVIAAAQTITITGRVDGNLRLAAQTVTINGEVTRSATIFGADLVVARDGRVGKDIVATVATAGISGDVGRDLLLSVGDLRIDGTVGGDVTYSSSKTARIADGAVSGTVDHIEPQPAQRVEISPWAVVLGWALGLLYALIALSLITVAAGLLVPRWLHRVTDELMPSPWRALLVGFVASIVVPFALLFLLVTIIGAPLALAGLLIWIVLTLATFLVSSYYLGRLVLRGRPHPVLTSFLGGIILIAALQVPWLNILVWLAMVFFGLGAELLHLRRLRPWSLPPAPEPVMAEHAAGPVAPVAPAPGDGPLVP</sequence>
<keyword evidence="1" id="KW-0812">Transmembrane</keyword>
<organism evidence="4 5">
    <name type="scientific">Leifsonia virtsii</name>
    <dbReference type="NCBI Taxonomy" id="3035915"/>
    <lineage>
        <taxon>Bacteria</taxon>
        <taxon>Bacillati</taxon>
        <taxon>Actinomycetota</taxon>
        <taxon>Actinomycetes</taxon>
        <taxon>Micrococcales</taxon>
        <taxon>Microbacteriaceae</taxon>
        <taxon>Leifsonia</taxon>
    </lineage>
</organism>
<dbReference type="Proteomes" id="UP001174210">
    <property type="component" value="Unassembled WGS sequence"/>
</dbReference>
<dbReference type="EMBL" id="JAROCB010000002">
    <property type="protein sequence ID" value="MDN4597133.1"/>
    <property type="molecule type" value="Genomic_DNA"/>
</dbReference>
<evidence type="ECO:0000259" key="3">
    <source>
        <dbReference type="Pfam" id="PF26514"/>
    </source>
</evidence>
<feature type="transmembrane region" description="Helical" evidence="1">
    <location>
        <begin position="274"/>
        <end position="295"/>
    </location>
</feature>
<evidence type="ECO:0000313" key="4">
    <source>
        <dbReference type="EMBL" id="MDN4597133.1"/>
    </source>
</evidence>
<evidence type="ECO:0000256" key="2">
    <source>
        <dbReference type="SAM" id="SignalP"/>
    </source>
</evidence>
<dbReference type="Pfam" id="PF26514">
    <property type="entry name" value="DUF8173"/>
    <property type="match status" value="1"/>
</dbReference>
<dbReference type="InterPro" id="IPR058486">
    <property type="entry name" value="DUF8173"/>
</dbReference>